<evidence type="ECO:0000259" key="6">
    <source>
        <dbReference type="PROSITE" id="PS50977"/>
    </source>
</evidence>
<keyword evidence="4" id="KW-0804">Transcription</keyword>
<dbReference type="PANTHER" id="PTHR30055">
    <property type="entry name" value="HTH-TYPE TRANSCRIPTIONAL REGULATOR RUTR"/>
    <property type="match status" value="1"/>
</dbReference>
<dbReference type="Pfam" id="PF00440">
    <property type="entry name" value="TetR_N"/>
    <property type="match status" value="1"/>
</dbReference>
<dbReference type="Gene3D" id="1.10.357.10">
    <property type="entry name" value="Tetracycline Repressor, domain 2"/>
    <property type="match status" value="1"/>
</dbReference>
<keyword evidence="8" id="KW-1185">Reference proteome</keyword>
<dbReference type="InterPro" id="IPR050109">
    <property type="entry name" value="HTH-type_TetR-like_transc_reg"/>
</dbReference>
<dbReference type="Gene3D" id="1.10.10.60">
    <property type="entry name" value="Homeodomain-like"/>
    <property type="match status" value="1"/>
</dbReference>
<keyword evidence="3 5" id="KW-0238">DNA-binding</keyword>
<accession>A0ABS0AFA0</accession>
<protein>
    <submittedName>
        <fullName evidence="7">TetR family transcriptional regulator</fullName>
    </submittedName>
</protein>
<keyword evidence="2" id="KW-0805">Transcription regulation</keyword>
<evidence type="ECO:0000313" key="8">
    <source>
        <dbReference type="Proteomes" id="UP000644441"/>
    </source>
</evidence>
<comment type="caution">
    <text evidence="7">The sequence shown here is derived from an EMBL/GenBank/DDBJ whole genome shotgun (WGS) entry which is preliminary data.</text>
</comment>
<dbReference type="PROSITE" id="PS50977">
    <property type="entry name" value="HTH_TETR_2"/>
    <property type="match status" value="1"/>
</dbReference>
<dbReference type="Pfam" id="PF17932">
    <property type="entry name" value="TetR_C_24"/>
    <property type="match status" value="1"/>
</dbReference>
<gene>
    <name evidence="7" type="ORF">ISO4_01399</name>
</gene>
<name>A0ABS0AFA0_9GAMM</name>
<feature type="DNA-binding region" description="H-T-H motif" evidence="5">
    <location>
        <begin position="66"/>
        <end position="85"/>
    </location>
</feature>
<evidence type="ECO:0000256" key="5">
    <source>
        <dbReference type="PROSITE-ProRule" id="PRU00335"/>
    </source>
</evidence>
<dbReference type="RefSeq" id="WP_194855685.1">
    <property type="nucleotide sequence ID" value="NZ_ARXR01000008.1"/>
</dbReference>
<evidence type="ECO:0000256" key="3">
    <source>
        <dbReference type="ARBA" id="ARBA00023125"/>
    </source>
</evidence>
<feature type="domain" description="HTH tetR-type" evidence="6">
    <location>
        <begin position="43"/>
        <end position="103"/>
    </location>
</feature>
<evidence type="ECO:0000313" key="7">
    <source>
        <dbReference type="EMBL" id="MBF5052797.1"/>
    </source>
</evidence>
<dbReference type="PRINTS" id="PR00455">
    <property type="entry name" value="HTHTETR"/>
</dbReference>
<dbReference type="PANTHER" id="PTHR30055:SF175">
    <property type="entry name" value="HTH-TYPE TRANSCRIPTIONAL REPRESSOR KSTR2"/>
    <property type="match status" value="1"/>
</dbReference>
<proteinExistence type="predicted"/>
<dbReference type="InterPro" id="IPR009057">
    <property type="entry name" value="Homeodomain-like_sf"/>
</dbReference>
<keyword evidence="1" id="KW-0678">Repressor</keyword>
<dbReference type="InterPro" id="IPR041490">
    <property type="entry name" value="KstR2_TetR_C"/>
</dbReference>
<evidence type="ECO:0000256" key="2">
    <source>
        <dbReference type="ARBA" id="ARBA00023015"/>
    </source>
</evidence>
<dbReference type="SUPFAM" id="SSF46689">
    <property type="entry name" value="Homeodomain-like"/>
    <property type="match status" value="1"/>
</dbReference>
<dbReference type="InterPro" id="IPR001647">
    <property type="entry name" value="HTH_TetR"/>
</dbReference>
<sequence>MSEPKIRRTRNGARLPADQATPRYLGENIEKDLREVSERADGGTMQSRILVAAIALFAERGYENLNMRTLAGWVGLKAPTLYNYYASKEQLLVEAIELGMTDFFSYILEGIDDVPREQRLFEIVHRHAGYKMRHRLIARANDRLIDPQFARMFLPEDTARHFSGRMAGYRHTVQDLVRDYVADDAPVSPKVVTLALLSQCDRMAYWYNPKGQMTPEQALEQVSILIRRMLGTAA</sequence>
<reference evidence="7 8" key="1">
    <citation type="submission" date="2012-09" db="EMBL/GenBank/DDBJ databases">
        <title>Genome Sequence of alkane-degrading Bacterium Alcanivorax venustensis ISO4.</title>
        <authorList>
            <person name="Lai Q."/>
            <person name="Shao Z."/>
        </authorList>
    </citation>
    <scope>NUCLEOTIDE SEQUENCE [LARGE SCALE GENOMIC DNA]</scope>
    <source>
        <strain evidence="7 8">ISO4</strain>
    </source>
</reference>
<dbReference type="EMBL" id="ARXR01000008">
    <property type="protein sequence ID" value="MBF5052797.1"/>
    <property type="molecule type" value="Genomic_DNA"/>
</dbReference>
<organism evidence="7 8">
    <name type="scientific">Alloalcanivorax venustensis ISO4</name>
    <dbReference type="NCBI Taxonomy" id="1177184"/>
    <lineage>
        <taxon>Bacteria</taxon>
        <taxon>Pseudomonadati</taxon>
        <taxon>Pseudomonadota</taxon>
        <taxon>Gammaproteobacteria</taxon>
        <taxon>Oceanospirillales</taxon>
        <taxon>Alcanivoracaceae</taxon>
        <taxon>Alloalcanivorax</taxon>
    </lineage>
</organism>
<evidence type="ECO:0000256" key="4">
    <source>
        <dbReference type="ARBA" id="ARBA00023163"/>
    </source>
</evidence>
<evidence type="ECO:0000256" key="1">
    <source>
        <dbReference type="ARBA" id="ARBA00022491"/>
    </source>
</evidence>
<dbReference type="Proteomes" id="UP000644441">
    <property type="component" value="Unassembled WGS sequence"/>
</dbReference>